<protein>
    <submittedName>
        <fullName evidence="2">Uncharacterized protein</fullName>
    </submittedName>
</protein>
<dbReference type="EMBL" id="UINC01065995">
    <property type="protein sequence ID" value="SVB96228.1"/>
    <property type="molecule type" value="Genomic_DNA"/>
</dbReference>
<gene>
    <name evidence="2" type="ORF">METZ01_LOCUS249082</name>
</gene>
<proteinExistence type="predicted"/>
<accession>A0A382I9N9</accession>
<organism evidence="2">
    <name type="scientific">marine metagenome</name>
    <dbReference type="NCBI Taxonomy" id="408172"/>
    <lineage>
        <taxon>unclassified sequences</taxon>
        <taxon>metagenomes</taxon>
        <taxon>ecological metagenomes</taxon>
    </lineage>
</organism>
<evidence type="ECO:0000256" key="1">
    <source>
        <dbReference type="SAM" id="MobiDB-lite"/>
    </source>
</evidence>
<reference evidence="2" key="1">
    <citation type="submission" date="2018-05" db="EMBL/GenBank/DDBJ databases">
        <authorList>
            <person name="Lanie J.A."/>
            <person name="Ng W.-L."/>
            <person name="Kazmierczak K.M."/>
            <person name="Andrzejewski T.M."/>
            <person name="Davidsen T.M."/>
            <person name="Wayne K.J."/>
            <person name="Tettelin H."/>
            <person name="Glass J.I."/>
            <person name="Rusch D."/>
            <person name="Podicherti R."/>
            <person name="Tsui H.-C.T."/>
            <person name="Winkler M.E."/>
        </authorList>
    </citation>
    <scope>NUCLEOTIDE SEQUENCE</scope>
</reference>
<feature type="region of interest" description="Disordered" evidence="1">
    <location>
        <begin position="1"/>
        <end position="21"/>
    </location>
</feature>
<evidence type="ECO:0000313" key="2">
    <source>
        <dbReference type="EMBL" id="SVB96228.1"/>
    </source>
</evidence>
<name>A0A382I9N9_9ZZZZ</name>
<sequence length="81" mass="10023">IERFEEEIEHRTSDENPEHTSVVGRYKITEELKDRTLDFEQNVEFKSDEENFYLKFHRWVSVNGELYKEKVWQEVIPRDFQ</sequence>
<feature type="non-terminal residue" evidence="2">
    <location>
        <position position="1"/>
    </location>
</feature>
<feature type="compositionally biased region" description="Basic and acidic residues" evidence="1">
    <location>
        <begin position="1"/>
        <end position="18"/>
    </location>
</feature>
<dbReference type="AlphaFoldDB" id="A0A382I9N9"/>